<protein>
    <submittedName>
        <fullName evidence="4">Glycosyl transferase</fullName>
    </submittedName>
</protein>
<feature type="domain" description="Glycosyltransferase subfamily 4-like N-terminal" evidence="3">
    <location>
        <begin position="22"/>
        <end position="194"/>
    </location>
</feature>
<gene>
    <name evidence="4" type="ORF">SSP24_12710</name>
</gene>
<dbReference type="SUPFAM" id="SSF53756">
    <property type="entry name" value="UDP-Glycosyltransferase/glycogen phosphorylase"/>
    <property type="match status" value="1"/>
</dbReference>
<dbReference type="Gene3D" id="3.40.50.2000">
    <property type="entry name" value="Glycogen Phosphorylase B"/>
    <property type="match status" value="2"/>
</dbReference>
<accession>A0A4Y3VF68</accession>
<reference evidence="4 5" key="1">
    <citation type="submission" date="2019-06" db="EMBL/GenBank/DDBJ databases">
        <title>Whole genome shotgun sequence of Streptomyces spinoverrucosus NBRC 14228.</title>
        <authorList>
            <person name="Hosoyama A."/>
            <person name="Uohara A."/>
            <person name="Ohji S."/>
            <person name="Ichikawa N."/>
        </authorList>
    </citation>
    <scope>NUCLEOTIDE SEQUENCE [LARGE SCALE GENOMIC DNA]</scope>
    <source>
        <strain evidence="4 5">NBRC 14228</strain>
    </source>
</reference>
<keyword evidence="5" id="KW-1185">Reference proteome</keyword>
<evidence type="ECO:0000259" key="3">
    <source>
        <dbReference type="Pfam" id="PF13439"/>
    </source>
</evidence>
<dbReference type="Pfam" id="PF13439">
    <property type="entry name" value="Glyco_transf_4"/>
    <property type="match status" value="1"/>
</dbReference>
<proteinExistence type="predicted"/>
<evidence type="ECO:0000313" key="5">
    <source>
        <dbReference type="Proteomes" id="UP000317881"/>
    </source>
</evidence>
<dbReference type="GO" id="GO:0016757">
    <property type="term" value="F:glycosyltransferase activity"/>
    <property type="evidence" value="ECO:0007669"/>
    <property type="project" value="UniProtKB-KW"/>
</dbReference>
<dbReference type="RefSeq" id="WP_141307788.1">
    <property type="nucleotide sequence ID" value="NZ_BJND01000008.1"/>
</dbReference>
<dbReference type="InterPro" id="IPR028098">
    <property type="entry name" value="Glyco_trans_4-like_N"/>
</dbReference>
<comment type="caution">
    <text evidence="4">The sequence shown here is derived from an EMBL/GenBank/DDBJ whole genome shotgun (WGS) entry which is preliminary data.</text>
</comment>
<name>A0A4Y3VF68_9ACTN</name>
<evidence type="ECO:0000313" key="4">
    <source>
        <dbReference type="EMBL" id="GEC03616.1"/>
    </source>
</evidence>
<keyword evidence="2 4" id="KW-0808">Transferase</keyword>
<dbReference type="InterPro" id="IPR050194">
    <property type="entry name" value="Glycosyltransferase_grp1"/>
</dbReference>
<evidence type="ECO:0000256" key="2">
    <source>
        <dbReference type="ARBA" id="ARBA00022679"/>
    </source>
</evidence>
<sequence length="392" mass="41240">MSGGTAVYVVTDPGVPVFGAKGCSVHVQEVLRELRRRYRTVHLITTRPGGAAPQDLAEVVVHRLPRPGGADLAAREAAQRSADEAAAAIVGRLCDTYRIEVLYQRYALWSAATLEAARRSGVPTVLEVNSPLPQEQAEHRGLHDAVAAHRWTLRVLDAADAPFAVSGPVARWAERLDPRGRVIPVIGNGVDVTRFTSRPRRQTAEPVVAFAGTFKPWHGLDLLVDAVAVARTQGPAMRLLLIGDGPELAATRARARAADVPVVATGQLPPAEVPDWLRGADLAAAPYPTGDHYFSPLKVAEYLAAGLPTVASAIADLPQLVADGTEALLVPPGDVRATGGALAGLATDPDLSARMARAARQAAEQRLSWSAVVDRALGLVPGLPGTTTEAVG</sequence>
<dbReference type="OrthoDB" id="9771846at2"/>
<dbReference type="AlphaFoldDB" id="A0A4Y3VF68"/>
<dbReference type="Pfam" id="PF13692">
    <property type="entry name" value="Glyco_trans_1_4"/>
    <property type="match status" value="1"/>
</dbReference>
<dbReference type="PANTHER" id="PTHR45947">
    <property type="entry name" value="SULFOQUINOVOSYL TRANSFERASE SQD2"/>
    <property type="match status" value="1"/>
</dbReference>
<dbReference type="PANTHER" id="PTHR45947:SF3">
    <property type="entry name" value="SULFOQUINOVOSYL TRANSFERASE SQD2"/>
    <property type="match status" value="1"/>
</dbReference>
<dbReference type="Proteomes" id="UP000317881">
    <property type="component" value="Unassembled WGS sequence"/>
</dbReference>
<keyword evidence="1" id="KW-0328">Glycosyltransferase</keyword>
<evidence type="ECO:0000256" key="1">
    <source>
        <dbReference type="ARBA" id="ARBA00022676"/>
    </source>
</evidence>
<dbReference type="CDD" id="cd03801">
    <property type="entry name" value="GT4_PimA-like"/>
    <property type="match status" value="1"/>
</dbReference>
<dbReference type="GO" id="GO:1901137">
    <property type="term" value="P:carbohydrate derivative biosynthetic process"/>
    <property type="evidence" value="ECO:0007669"/>
    <property type="project" value="UniProtKB-ARBA"/>
</dbReference>
<dbReference type="EMBL" id="BJND01000008">
    <property type="protein sequence ID" value="GEC03616.1"/>
    <property type="molecule type" value="Genomic_DNA"/>
</dbReference>
<organism evidence="4 5">
    <name type="scientific">Streptomyces spinoverrucosus</name>
    <dbReference type="NCBI Taxonomy" id="284043"/>
    <lineage>
        <taxon>Bacteria</taxon>
        <taxon>Bacillati</taxon>
        <taxon>Actinomycetota</taxon>
        <taxon>Actinomycetes</taxon>
        <taxon>Kitasatosporales</taxon>
        <taxon>Streptomycetaceae</taxon>
        <taxon>Streptomyces</taxon>
    </lineage>
</organism>